<dbReference type="InterPro" id="IPR002182">
    <property type="entry name" value="NB-ARC"/>
</dbReference>
<organism evidence="7">
    <name type="scientific">Fagus sylvatica</name>
    <name type="common">Beechnut</name>
    <dbReference type="NCBI Taxonomy" id="28930"/>
    <lineage>
        <taxon>Eukaryota</taxon>
        <taxon>Viridiplantae</taxon>
        <taxon>Streptophyta</taxon>
        <taxon>Embryophyta</taxon>
        <taxon>Tracheophyta</taxon>
        <taxon>Spermatophyta</taxon>
        <taxon>Magnoliopsida</taxon>
        <taxon>eudicotyledons</taxon>
        <taxon>Gunneridae</taxon>
        <taxon>Pentapetalae</taxon>
        <taxon>rosids</taxon>
        <taxon>fabids</taxon>
        <taxon>Fagales</taxon>
        <taxon>Fagaceae</taxon>
        <taxon>Fagus</taxon>
    </lineage>
</organism>
<dbReference type="Gene3D" id="1.10.10.10">
    <property type="entry name" value="Winged helix-like DNA-binding domain superfamily/Winged helix DNA-binding domain"/>
    <property type="match status" value="1"/>
</dbReference>
<dbReference type="Pfam" id="PF00931">
    <property type="entry name" value="NB-ARC"/>
    <property type="match status" value="1"/>
</dbReference>
<proteinExistence type="inferred from homology"/>
<dbReference type="PANTHER" id="PTHR36766">
    <property type="entry name" value="PLANT BROAD-SPECTRUM MILDEW RESISTANCE PROTEIN RPW8"/>
    <property type="match status" value="1"/>
</dbReference>
<comment type="similarity">
    <text evidence="1">Belongs to the disease resistance NB-LRR family.</text>
</comment>
<evidence type="ECO:0000313" key="7">
    <source>
        <dbReference type="EMBL" id="SPD01219.1"/>
    </source>
</evidence>
<evidence type="ECO:0000259" key="5">
    <source>
        <dbReference type="Pfam" id="PF05659"/>
    </source>
</evidence>
<accession>A0A2N9GP65</accession>
<dbReference type="Pfam" id="PF05659">
    <property type="entry name" value="RPW8"/>
    <property type="match status" value="1"/>
</dbReference>
<gene>
    <name evidence="7" type="ORF">FSB_LOCUS29101</name>
</gene>
<dbReference type="AlphaFoldDB" id="A0A2N9GP65"/>
<evidence type="ECO:0000259" key="4">
    <source>
        <dbReference type="Pfam" id="PF00931"/>
    </source>
</evidence>
<dbReference type="InterPro" id="IPR008808">
    <property type="entry name" value="Powdery_mildew-R_dom"/>
</dbReference>
<evidence type="ECO:0000256" key="1">
    <source>
        <dbReference type="ARBA" id="ARBA00008894"/>
    </source>
</evidence>
<dbReference type="Gene3D" id="3.40.50.300">
    <property type="entry name" value="P-loop containing nucleotide triphosphate hydrolases"/>
    <property type="match status" value="1"/>
</dbReference>
<dbReference type="InterPro" id="IPR042197">
    <property type="entry name" value="Apaf_helical"/>
</dbReference>
<dbReference type="InterPro" id="IPR055414">
    <property type="entry name" value="LRR_R13L4/SHOC2-like"/>
</dbReference>
<evidence type="ECO:0000256" key="2">
    <source>
        <dbReference type="ARBA" id="ARBA00022737"/>
    </source>
</evidence>
<dbReference type="SUPFAM" id="SSF52540">
    <property type="entry name" value="P-loop containing nucleoside triphosphate hydrolases"/>
    <property type="match status" value="1"/>
</dbReference>
<dbReference type="PRINTS" id="PR00364">
    <property type="entry name" value="DISEASERSIST"/>
</dbReference>
<dbReference type="Gene3D" id="3.80.10.10">
    <property type="entry name" value="Ribonuclease Inhibitor"/>
    <property type="match status" value="1"/>
</dbReference>
<dbReference type="InterPro" id="IPR036388">
    <property type="entry name" value="WH-like_DNA-bd_sf"/>
</dbReference>
<sequence length="756" mass="85574">MAEAFVGGALLGAAFGEAFTLLHDTASVVEEIRQLSEDLDLPEEETKSLIEKMNKAKELISEWSKFPWWKRLFKGNHGKELTSLNEEIERFCKVVMPAQSRRDGLKLLKEFSIQTEKIRGVSCSVPRPPDFTVGLDVPLKELKTLLMKEEESLLLLTAAGGCGKTTLVQMLGHDEEIKGIFGEGNIFYVTISKTPNLKVTVQRLFHHVGVQVPEFQSDEDAINHLQELPKQVGSNPMLLILDDVWPGSEPLLEKFKFHMPKSKILVTTRTAFPRFSFTYNLKPLNAEDAMALFRYSASLKDGTSCIPDEDIEKVMKGCGGFPLALEVIGGSLRGQPAEVQLSRVRKWTNNRFIYNPDLLVRLQSSLEFSDDEVTLKECFMDLGSFPEDQRIPVPALIDMWAELYEPDEDGINAIANLHELTTRNLANLVRTSKDASKINNYYNEDFVTQHDLLRELAMYESSQGPEGQRQRLIMDISGDTLPNWCTEQDQQFINAHLLSISTGWFIKLIRDIIGNTLPNWCTRRNPQLIDARLLSISTDESFLSSWCNIQAPKVEVLVLNFQTKTYSLPKFVDTMDKLKAFGSCTIQVSDALPNLMEINIDYCNDLVELPAGLCEVILLKKLSITNCHKLSTLPKGIGMLVNLEVLRLRSCTDLSELPDSIRSLHKLRILDISDCLSIKHLPKHIGELCNLEELHMKGCLNLRNEFPQSTTKLDQLKLVICDEERAKLWEPIKQDLTNLEVKVAEKNINLSWLLKS</sequence>
<dbReference type="InterPro" id="IPR032675">
    <property type="entry name" value="LRR_dom_sf"/>
</dbReference>
<evidence type="ECO:0000259" key="6">
    <source>
        <dbReference type="Pfam" id="PF23598"/>
    </source>
</evidence>
<dbReference type="GO" id="GO:0043531">
    <property type="term" value="F:ADP binding"/>
    <property type="evidence" value="ECO:0007669"/>
    <property type="project" value="InterPro"/>
</dbReference>
<dbReference type="GO" id="GO:0006952">
    <property type="term" value="P:defense response"/>
    <property type="evidence" value="ECO:0007669"/>
    <property type="project" value="UniProtKB-KW"/>
</dbReference>
<dbReference type="Gene3D" id="1.10.8.430">
    <property type="entry name" value="Helical domain of apoptotic protease-activating factors"/>
    <property type="match status" value="1"/>
</dbReference>
<protein>
    <recommendedName>
        <fullName evidence="8">RPW8 domain-containing protein</fullName>
    </recommendedName>
</protein>
<reference evidence="7" key="1">
    <citation type="submission" date="2018-02" db="EMBL/GenBank/DDBJ databases">
        <authorList>
            <person name="Cohen D.B."/>
            <person name="Kent A.D."/>
        </authorList>
    </citation>
    <scope>NUCLEOTIDE SEQUENCE</scope>
</reference>
<dbReference type="InterPro" id="IPR027417">
    <property type="entry name" value="P-loop_NTPase"/>
</dbReference>
<keyword evidence="2" id="KW-0677">Repeat</keyword>
<evidence type="ECO:0008006" key="8">
    <source>
        <dbReference type="Google" id="ProtNLM"/>
    </source>
</evidence>
<evidence type="ECO:0000256" key="3">
    <source>
        <dbReference type="ARBA" id="ARBA00022821"/>
    </source>
</evidence>
<feature type="domain" description="NB-ARC" evidence="4">
    <location>
        <begin position="140"/>
        <end position="270"/>
    </location>
</feature>
<feature type="domain" description="RPW8" evidence="5">
    <location>
        <begin position="26"/>
        <end position="119"/>
    </location>
</feature>
<dbReference type="EMBL" id="OIVN01002171">
    <property type="protein sequence ID" value="SPD01219.1"/>
    <property type="molecule type" value="Genomic_DNA"/>
</dbReference>
<keyword evidence="3" id="KW-0611">Plant defense</keyword>
<dbReference type="SUPFAM" id="SSF52047">
    <property type="entry name" value="RNI-like"/>
    <property type="match status" value="1"/>
</dbReference>
<dbReference type="Pfam" id="PF23598">
    <property type="entry name" value="LRR_14"/>
    <property type="match status" value="1"/>
</dbReference>
<dbReference type="PANTHER" id="PTHR36766:SF3">
    <property type="entry name" value="RPW8 DOMAIN-CONTAINING PROTEIN"/>
    <property type="match status" value="1"/>
</dbReference>
<name>A0A2N9GP65_FAGSY</name>
<feature type="domain" description="Disease resistance R13L4/SHOC-2-like LRR" evidence="6">
    <location>
        <begin position="613"/>
        <end position="739"/>
    </location>
</feature>